<protein>
    <submittedName>
        <fullName evidence="1">Uncharacterized protein</fullName>
    </submittedName>
</protein>
<evidence type="ECO:0000313" key="1">
    <source>
        <dbReference type="EMBL" id="KEK17553.1"/>
    </source>
</evidence>
<dbReference type="Proteomes" id="UP000027822">
    <property type="component" value="Unassembled WGS sequence"/>
</dbReference>
<organism evidence="1 2">
    <name type="scientific">Bacillus manliponensis</name>
    <dbReference type="NCBI Taxonomy" id="574376"/>
    <lineage>
        <taxon>Bacteria</taxon>
        <taxon>Bacillati</taxon>
        <taxon>Bacillota</taxon>
        <taxon>Bacilli</taxon>
        <taxon>Bacillales</taxon>
        <taxon>Bacillaceae</taxon>
        <taxon>Bacillus</taxon>
        <taxon>Bacillus cereus group</taxon>
    </lineage>
</organism>
<dbReference type="EMBL" id="JOTN01000026">
    <property type="protein sequence ID" value="KEK17553.1"/>
    <property type="molecule type" value="Genomic_DNA"/>
</dbReference>
<name>A0A073K5M3_9BACI</name>
<dbReference type="STRING" id="574376.BAMA_12510"/>
<comment type="caution">
    <text evidence="1">The sequence shown here is derived from an EMBL/GenBank/DDBJ whole genome shotgun (WGS) entry which is preliminary data.</text>
</comment>
<dbReference type="OrthoDB" id="2875403at2"/>
<dbReference type="RefSeq" id="WP_034643091.1">
    <property type="nucleotide sequence ID" value="NZ_CBCSJC010000001.1"/>
</dbReference>
<sequence>MRYARGKQLALYVCKAANEDYKRFKKMRGAIGNMTIKENRMSLPYCSRLDPTFRWERGLNAKNVVTNLIFFRRKSGELTVRLAKESTQKLIKQGWIK</sequence>
<accession>A0A073K5M3</accession>
<evidence type="ECO:0000313" key="2">
    <source>
        <dbReference type="Proteomes" id="UP000027822"/>
    </source>
</evidence>
<dbReference type="AlphaFoldDB" id="A0A073K5M3"/>
<gene>
    <name evidence="1" type="ORF">BAMA_12510</name>
</gene>
<keyword evidence="2" id="KW-1185">Reference proteome</keyword>
<reference evidence="1 2" key="1">
    <citation type="submission" date="2014-06" db="EMBL/GenBank/DDBJ databases">
        <title>Draft genome sequence of Bacillus manliponensis JCM 15802 (MCCC 1A00708).</title>
        <authorList>
            <person name="Lai Q."/>
            <person name="Liu Y."/>
            <person name="Shao Z."/>
        </authorList>
    </citation>
    <scope>NUCLEOTIDE SEQUENCE [LARGE SCALE GENOMIC DNA]</scope>
    <source>
        <strain evidence="1 2">JCM 15802</strain>
    </source>
</reference>
<proteinExistence type="predicted"/>